<evidence type="ECO:0000256" key="1">
    <source>
        <dbReference type="ARBA" id="ARBA00009660"/>
    </source>
</evidence>
<keyword evidence="4 6" id="KW-0479">Metal-binding</keyword>
<dbReference type="CDD" id="cd00454">
    <property type="entry name" value="TrHb1_N"/>
    <property type="match status" value="1"/>
</dbReference>
<dbReference type="InterPro" id="IPR012292">
    <property type="entry name" value="Globin/Proto"/>
</dbReference>
<dbReference type="InParanoid" id="E3IVK7"/>
<comment type="cofactor">
    <cofactor evidence="7">
        <name>heme</name>
        <dbReference type="ChEBI" id="CHEBI:30413"/>
    </cofactor>
    <text evidence="7">Binds 1 heme group per subunit.</text>
</comment>
<accession>E3IVK7</accession>
<keyword evidence="2 6" id="KW-0813">Transport</keyword>
<keyword evidence="3 6" id="KW-0349">Heme</keyword>
<dbReference type="AlphaFoldDB" id="E3IVK7"/>
<evidence type="ECO:0000313" key="10">
    <source>
        <dbReference type="Proteomes" id="UP000002484"/>
    </source>
</evidence>
<dbReference type="GO" id="GO:0020037">
    <property type="term" value="F:heme binding"/>
    <property type="evidence" value="ECO:0007669"/>
    <property type="project" value="InterPro"/>
</dbReference>
<dbReference type="RefSeq" id="WP_013425631.1">
    <property type="nucleotide sequence ID" value="NC_014666.1"/>
</dbReference>
<dbReference type="GO" id="GO:0046872">
    <property type="term" value="F:metal ion binding"/>
    <property type="evidence" value="ECO:0007669"/>
    <property type="project" value="UniProtKB-UniRule"/>
</dbReference>
<proteinExistence type="inferred from homology"/>
<organism evidence="9 10">
    <name type="scientific">Pseudofrankia inefficax (strain DSM 45817 / CECT 9037 / DDB 130130 / EuI1c)</name>
    <name type="common">Frankia inefficax</name>
    <dbReference type="NCBI Taxonomy" id="298654"/>
    <lineage>
        <taxon>Bacteria</taxon>
        <taxon>Bacillati</taxon>
        <taxon>Actinomycetota</taxon>
        <taxon>Actinomycetes</taxon>
        <taxon>Frankiales</taxon>
        <taxon>Frankiaceae</taxon>
        <taxon>Pseudofrankia</taxon>
    </lineage>
</organism>
<dbReference type="Gene3D" id="1.10.490.10">
    <property type="entry name" value="Globins"/>
    <property type="match status" value="1"/>
</dbReference>
<dbReference type="InterPro" id="IPR001486">
    <property type="entry name" value="Hemoglobin_trunc"/>
</dbReference>
<dbReference type="GO" id="GO:0019825">
    <property type="term" value="F:oxygen binding"/>
    <property type="evidence" value="ECO:0007669"/>
    <property type="project" value="InterPro"/>
</dbReference>
<gene>
    <name evidence="9" type="ordered locus">FraEuI1c_4520</name>
</gene>
<dbReference type="HOGENOM" id="CLU_103526_2_1_11"/>
<evidence type="ECO:0000256" key="7">
    <source>
        <dbReference type="PIRSR" id="PIRSR002030-1"/>
    </source>
</evidence>
<evidence type="ECO:0000256" key="8">
    <source>
        <dbReference type="PIRSR" id="PIRSR601486-1"/>
    </source>
</evidence>
<dbReference type="STRING" id="298654.FraEuI1c_4520"/>
<feature type="binding site" description="proximal binding residue" evidence="7">
    <location>
        <position position="69"/>
    </location>
    <ligand>
        <name>heme</name>
        <dbReference type="ChEBI" id="CHEBI:30413"/>
    </ligand>
    <ligandPart>
        <name>Fe</name>
        <dbReference type="ChEBI" id="CHEBI:18248"/>
    </ligandPart>
</feature>
<protein>
    <recommendedName>
        <fullName evidence="6">Group 1 truncated hemoglobin</fullName>
    </recommendedName>
</protein>
<dbReference type="GO" id="GO:0005344">
    <property type="term" value="F:oxygen carrier activity"/>
    <property type="evidence" value="ECO:0007669"/>
    <property type="project" value="UniProtKB-UniRule"/>
</dbReference>
<evidence type="ECO:0000256" key="6">
    <source>
        <dbReference type="PIRNR" id="PIRNR002030"/>
    </source>
</evidence>
<keyword evidence="5 6" id="KW-0408">Iron</keyword>
<dbReference type="SUPFAM" id="SSF46458">
    <property type="entry name" value="Globin-like"/>
    <property type="match status" value="1"/>
</dbReference>
<dbReference type="eggNOG" id="COG2346">
    <property type="taxonomic scope" value="Bacteria"/>
</dbReference>
<evidence type="ECO:0000256" key="2">
    <source>
        <dbReference type="ARBA" id="ARBA00022448"/>
    </source>
</evidence>
<evidence type="ECO:0000313" key="9">
    <source>
        <dbReference type="EMBL" id="ADP82513.1"/>
    </source>
</evidence>
<evidence type="ECO:0000256" key="3">
    <source>
        <dbReference type="ARBA" id="ARBA00022617"/>
    </source>
</evidence>
<feature type="binding site" description="distal binding residue" evidence="8">
    <location>
        <position position="69"/>
    </location>
    <ligand>
        <name>heme</name>
        <dbReference type="ChEBI" id="CHEBI:30413"/>
    </ligand>
    <ligandPart>
        <name>Fe</name>
        <dbReference type="ChEBI" id="CHEBI:18248"/>
    </ligandPart>
</feature>
<dbReference type="InterPro" id="IPR009050">
    <property type="entry name" value="Globin-like_sf"/>
</dbReference>
<dbReference type="EMBL" id="CP002299">
    <property type="protein sequence ID" value="ADP82513.1"/>
    <property type="molecule type" value="Genomic_DNA"/>
</dbReference>
<dbReference type="PIRSF" id="PIRSF002030">
    <property type="entry name" value="Globin_Protozoa/Cyanobacteria"/>
    <property type="match status" value="1"/>
</dbReference>
<dbReference type="Pfam" id="PF01152">
    <property type="entry name" value="Bac_globin"/>
    <property type="match status" value="1"/>
</dbReference>
<sequence length="124" mass="12540">MSIYDSIGGAPAVQAAVEDFYTRVLADPGLAPFFTDTDLARLKSHQRSFIAAAIGGSEIYAGRDMAAAHAGLNITDADFDAVVGHLVETLTGLGVPAETIGQIGGALAPLRGDIVTAAPAESAG</sequence>
<dbReference type="KEGG" id="fri:FraEuI1c_4520"/>
<dbReference type="Proteomes" id="UP000002484">
    <property type="component" value="Chromosome"/>
</dbReference>
<name>E3IVK7_PSEI1</name>
<dbReference type="OrthoDB" id="9798157at2"/>
<dbReference type="InterPro" id="IPR016339">
    <property type="entry name" value="Hemoglobin_trunc_I"/>
</dbReference>
<reference evidence="9 10" key="1">
    <citation type="submission" date="2010-10" db="EMBL/GenBank/DDBJ databases">
        <title>Complete sequence of Frankia sp. EuI1c.</title>
        <authorList>
            <consortium name="US DOE Joint Genome Institute"/>
            <person name="Lucas S."/>
            <person name="Copeland A."/>
            <person name="Lapidus A."/>
            <person name="Cheng J.-F."/>
            <person name="Bruce D."/>
            <person name="Goodwin L."/>
            <person name="Pitluck S."/>
            <person name="Chertkov O."/>
            <person name="Detter J.C."/>
            <person name="Han C."/>
            <person name="Tapia R."/>
            <person name="Land M."/>
            <person name="Hauser L."/>
            <person name="Jeffries C."/>
            <person name="Kyrpides N."/>
            <person name="Ivanova N."/>
            <person name="Mikhailova N."/>
            <person name="Beauchemin N."/>
            <person name="Sen A."/>
            <person name="Sur S.A."/>
            <person name="Gtari M."/>
            <person name="Wall L."/>
            <person name="Tisa L."/>
            <person name="Woyke T."/>
        </authorList>
    </citation>
    <scope>NUCLEOTIDE SEQUENCE [LARGE SCALE GENOMIC DNA]</scope>
    <source>
        <strain evidence="10">DSM 45817 / CECT 9037 / EuI1c</strain>
    </source>
</reference>
<keyword evidence="6" id="KW-0561">Oxygen transport</keyword>
<feature type="binding site" description="distal binding residue" evidence="8">
    <location>
        <position position="45"/>
    </location>
    <ligand>
        <name>heme</name>
        <dbReference type="ChEBI" id="CHEBI:30413"/>
    </ligand>
    <ligandPart>
        <name>Fe</name>
        <dbReference type="ChEBI" id="CHEBI:18248"/>
    </ligandPart>
</feature>
<comment type="similarity">
    <text evidence="1 6">Belongs to the truncated hemoglobin family. Group I subfamily.</text>
</comment>
<evidence type="ECO:0000256" key="5">
    <source>
        <dbReference type="ARBA" id="ARBA00023004"/>
    </source>
</evidence>
<keyword evidence="10" id="KW-1185">Reference proteome</keyword>
<evidence type="ECO:0000256" key="4">
    <source>
        <dbReference type="ARBA" id="ARBA00022723"/>
    </source>
</evidence>